<dbReference type="InterPro" id="IPR002123">
    <property type="entry name" value="Plipid/glycerol_acylTrfase"/>
</dbReference>
<evidence type="ECO:0000256" key="4">
    <source>
        <dbReference type="SAM" id="Phobius"/>
    </source>
</evidence>
<dbReference type="Proteomes" id="UP000198418">
    <property type="component" value="Unassembled WGS sequence"/>
</dbReference>
<accession>A0A212R2J3</accession>
<evidence type="ECO:0000256" key="1">
    <source>
        <dbReference type="ARBA" id="ARBA00005189"/>
    </source>
</evidence>
<sequence length="258" mass="28509">MLFLRSLAFNVLFYVNITVLMIVGLPTMLFGRRAIIKLAHYWGWSSIWLMEKICGTKVVFRGKENLLTEGCIIAAKHQSAWETFALCTQLPDFTYILKRELTWLPLFGQYLLRADQIAIDRKSRSAALKQLVEKAGEAIAERRAIFIFPEGTRRPAGAPPRYKAGVAHLYAAAGAPCVPVALNSGLFWPRRKFLRHPGTLVIEFLPAIAPGLPNGAFLARLQQEIEQASDRLIAEAIAGNPGLAVNLAQGNEDAPKAA</sequence>
<dbReference type="GO" id="GO:0006654">
    <property type="term" value="P:phosphatidic acid biosynthetic process"/>
    <property type="evidence" value="ECO:0007669"/>
    <property type="project" value="TreeGrafter"/>
</dbReference>
<evidence type="ECO:0000256" key="2">
    <source>
        <dbReference type="ARBA" id="ARBA00022679"/>
    </source>
</evidence>
<evidence type="ECO:0000256" key="3">
    <source>
        <dbReference type="ARBA" id="ARBA00023315"/>
    </source>
</evidence>
<dbReference type="CDD" id="cd07989">
    <property type="entry name" value="LPLAT_AGPAT-like"/>
    <property type="match status" value="1"/>
</dbReference>
<organism evidence="6 7">
    <name type="scientific">Rhodoblastus acidophilus</name>
    <name type="common">Rhodopseudomonas acidophila</name>
    <dbReference type="NCBI Taxonomy" id="1074"/>
    <lineage>
        <taxon>Bacteria</taxon>
        <taxon>Pseudomonadati</taxon>
        <taxon>Pseudomonadota</taxon>
        <taxon>Alphaproteobacteria</taxon>
        <taxon>Hyphomicrobiales</taxon>
        <taxon>Rhodoblastaceae</taxon>
        <taxon>Rhodoblastus</taxon>
    </lineage>
</organism>
<dbReference type="GO" id="GO:0003841">
    <property type="term" value="F:1-acylglycerol-3-phosphate O-acyltransferase activity"/>
    <property type="evidence" value="ECO:0007669"/>
    <property type="project" value="TreeGrafter"/>
</dbReference>
<feature type="transmembrane region" description="Helical" evidence="4">
    <location>
        <begin position="12"/>
        <end position="31"/>
    </location>
</feature>
<name>A0A212R2J3_RHOAC</name>
<evidence type="ECO:0000259" key="5">
    <source>
        <dbReference type="SMART" id="SM00563"/>
    </source>
</evidence>
<proteinExistence type="predicted"/>
<keyword evidence="7" id="KW-1185">Reference proteome</keyword>
<keyword evidence="4" id="KW-0472">Membrane</keyword>
<dbReference type="SUPFAM" id="SSF69593">
    <property type="entry name" value="Glycerol-3-phosphate (1)-acyltransferase"/>
    <property type="match status" value="1"/>
</dbReference>
<dbReference type="OrthoDB" id="5290997at2"/>
<keyword evidence="2 6" id="KW-0808">Transferase</keyword>
<protein>
    <submittedName>
        <fullName evidence="6">1-acyl-sn-glycerol-3-phosphate acyltransferase</fullName>
    </submittedName>
</protein>
<evidence type="ECO:0000313" key="7">
    <source>
        <dbReference type="Proteomes" id="UP000198418"/>
    </source>
</evidence>
<gene>
    <name evidence="6" type="ORF">SAMN06265338_102416</name>
</gene>
<dbReference type="PANTHER" id="PTHR10434:SF40">
    <property type="entry name" value="1-ACYL-SN-GLYCEROL-3-PHOSPHATE ACYLTRANSFERASE"/>
    <property type="match status" value="1"/>
</dbReference>
<evidence type="ECO:0000313" key="6">
    <source>
        <dbReference type="EMBL" id="SNB66254.1"/>
    </source>
</evidence>
<feature type="domain" description="Phospholipid/glycerol acyltransferase" evidence="5">
    <location>
        <begin position="71"/>
        <end position="185"/>
    </location>
</feature>
<keyword evidence="4" id="KW-1133">Transmembrane helix</keyword>
<comment type="pathway">
    <text evidence="1">Lipid metabolism.</text>
</comment>
<dbReference type="EMBL" id="FYDG01000002">
    <property type="protein sequence ID" value="SNB66254.1"/>
    <property type="molecule type" value="Genomic_DNA"/>
</dbReference>
<dbReference type="PANTHER" id="PTHR10434">
    <property type="entry name" value="1-ACYL-SN-GLYCEROL-3-PHOSPHATE ACYLTRANSFERASE"/>
    <property type="match status" value="1"/>
</dbReference>
<reference evidence="7" key="1">
    <citation type="submission" date="2017-06" db="EMBL/GenBank/DDBJ databases">
        <authorList>
            <person name="Varghese N."/>
            <person name="Submissions S."/>
        </authorList>
    </citation>
    <scope>NUCLEOTIDE SEQUENCE [LARGE SCALE GENOMIC DNA]</scope>
    <source>
        <strain evidence="7">DSM 137</strain>
    </source>
</reference>
<keyword evidence="4" id="KW-0812">Transmembrane</keyword>
<dbReference type="AlphaFoldDB" id="A0A212R2J3"/>
<dbReference type="Pfam" id="PF01553">
    <property type="entry name" value="Acyltransferase"/>
    <property type="match status" value="1"/>
</dbReference>
<keyword evidence="3 6" id="KW-0012">Acyltransferase</keyword>
<dbReference type="RefSeq" id="WP_088519918.1">
    <property type="nucleotide sequence ID" value="NZ_FYDG01000002.1"/>
</dbReference>
<dbReference type="SMART" id="SM00563">
    <property type="entry name" value="PlsC"/>
    <property type="match status" value="1"/>
</dbReference>